<reference evidence="2" key="2">
    <citation type="journal article" date="2013" name="PLoS Genet.">
        <title>Comparative genome structure, secondary metabolite, and effector coding capacity across Cochliobolus pathogens.</title>
        <authorList>
            <person name="Condon B.J."/>
            <person name="Leng Y."/>
            <person name="Wu D."/>
            <person name="Bushley K.E."/>
            <person name="Ohm R.A."/>
            <person name="Otillar R."/>
            <person name="Martin J."/>
            <person name="Schackwitz W."/>
            <person name="Grimwood J."/>
            <person name="MohdZainudin N."/>
            <person name="Xue C."/>
            <person name="Wang R."/>
            <person name="Manning V.A."/>
            <person name="Dhillon B."/>
            <person name="Tu Z.J."/>
            <person name="Steffenson B.J."/>
            <person name="Salamov A."/>
            <person name="Sun H."/>
            <person name="Lowry S."/>
            <person name="LaButti K."/>
            <person name="Han J."/>
            <person name="Copeland A."/>
            <person name="Lindquist E."/>
            <person name="Barry K."/>
            <person name="Schmutz J."/>
            <person name="Baker S.E."/>
            <person name="Ciuffetti L.M."/>
            <person name="Grigoriev I.V."/>
            <person name="Zhong S."/>
            <person name="Turgeon B.G."/>
        </authorList>
    </citation>
    <scope>NUCLEOTIDE SEQUENCE [LARGE SCALE GENOMIC DNA]</scope>
    <source>
        <strain evidence="2">C5 / ATCC 48332 / race O</strain>
    </source>
</reference>
<proteinExistence type="predicted"/>
<dbReference type="AlphaFoldDB" id="M2UBS4"/>
<evidence type="ECO:0000313" key="1">
    <source>
        <dbReference type="EMBL" id="EMD85352.1"/>
    </source>
</evidence>
<keyword evidence="2" id="KW-1185">Reference proteome</keyword>
<reference evidence="1 2" key="1">
    <citation type="journal article" date="2012" name="PLoS Pathog.">
        <title>Diverse lifestyles and strategies of plant pathogenesis encoded in the genomes of eighteen Dothideomycetes fungi.</title>
        <authorList>
            <person name="Ohm R.A."/>
            <person name="Feau N."/>
            <person name="Henrissat B."/>
            <person name="Schoch C.L."/>
            <person name="Horwitz B.A."/>
            <person name="Barry K.W."/>
            <person name="Condon B.J."/>
            <person name="Copeland A.C."/>
            <person name="Dhillon B."/>
            <person name="Glaser F."/>
            <person name="Hesse C.N."/>
            <person name="Kosti I."/>
            <person name="LaButti K."/>
            <person name="Lindquist E.A."/>
            <person name="Lucas S."/>
            <person name="Salamov A.A."/>
            <person name="Bradshaw R.E."/>
            <person name="Ciuffetti L."/>
            <person name="Hamelin R.C."/>
            <person name="Kema G.H.J."/>
            <person name="Lawrence C."/>
            <person name="Scott J.A."/>
            <person name="Spatafora J.W."/>
            <person name="Turgeon B.G."/>
            <person name="de Wit P.J.G.M."/>
            <person name="Zhong S."/>
            <person name="Goodwin S.B."/>
            <person name="Grigoriev I.V."/>
        </authorList>
    </citation>
    <scope>NUCLEOTIDE SEQUENCE [LARGE SCALE GENOMIC DNA]</scope>
    <source>
        <strain evidence="2">C5 / ATCC 48332 / race O</strain>
    </source>
</reference>
<gene>
    <name evidence="1" type="ORF">COCHEDRAFT_1161482</name>
</gene>
<dbReference type="EMBL" id="KB445590">
    <property type="protein sequence ID" value="EMD85352.1"/>
    <property type="molecule type" value="Genomic_DNA"/>
</dbReference>
<accession>M2UBS4</accession>
<organism evidence="1 2">
    <name type="scientific">Cochliobolus heterostrophus (strain C5 / ATCC 48332 / race O)</name>
    <name type="common">Southern corn leaf blight fungus</name>
    <name type="synonym">Bipolaris maydis</name>
    <dbReference type="NCBI Taxonomy" id="701091"/>
    <lineage>
        <taxon>Eukaryota</taxon>
        <taxon>Fungi</taxon>
        <taxon>Dikarya</taxon>
        <taxon>Ascomycota</taxon>
        <taxon>Pezizomycotina</taxon>
        <taxon>Dothideomycetes</taxon>
        <taxon>Pleosporomycetidae</taxon>
        <taxon>Pleosporales</taxon>
        <taxon>Pleosporineae</taxon>
        <taxon>Pleosporaceae</taxon>
        <taxon>Bipolaris</taxon>
    </lineage>
</organism>
<name>M2UBS4_COCH5</name>
<evidence type="ECO:0000313" key="2">
    <source>
        <dbReference type="Proteomes" id="UP000016936"/>
    </source>
</evidence>
<dbReference type="Proteomes" id="UP000016936">
    <property type="component" value="Unassembled WGS sequence"/>
</dbReference>
<protein>
    <submittedName>
        <fullName evidence="1">Uncharacterized protein</fullName>
    </submittedName>
</protein>
<dbReference type="HOGENOM" id="CLU_2385973_0_0_1"/>
<sequence>MRLDPHLQANTGKAPSCCIYAEARRDFFGGHGPTSCIDFEVASVAFSNITGRRWPVSVFLFTCGGAYLYRLMRRHVPGAALSGQLCGLVDGTGK</sequence>